<name>A0A5B7H8T2_PORTR</name>
<evidence type="ECO:0000256" key="1">
    <source>
        <dbReference type="SAM" id="MobiDB-lite"/>
    </source>
</evidence>
<keyword evidence="3" id="KW-1185">Reference proteome</keyword>
<feature type="region of interest" description="Disordered" evidence="1">
    <location>
        <begin position="1"/>
        <end position="39"/>
    </location>
</feature>
<feature type="compositionally biased region" description="Basic and acidic residues" evidence="1">
    <location>
        <begin position="1"/>
        <end position="18"/>
    </location>
</feature>
<accession>A0A5B7H8T2</accession>
<sequence length="69" mass="7320">MGKKIAQERYKKVTREGGRSPTAPPPHRPTTASALPATSHRLPVLTSDHLMVSDRVMGGRGGGVCAGVW</sequence>
<reference evidence="2 3" key="1">
    <citation type="submission" date="2019-05" db="EMBL/GenBank/DDBJ databases">
        <title>Another draft genome of Portunus trituberculatus and its Hox gene families provides insights of decapod evolution.</title>
        <authorList>
            <person name="Jeong J.-H."/>
            <person name="Song I."/>
            <person name="Kim S."/>
            <person name="Choi T."/>
            <person name="Kim D."/>
            <person name="Ryu S."/>
            <person name="Kim W."/>
        </authorList>
    </citation>
    <scope>NUCLEOTIDE SEQUENCE [LARGE SCALE GENOMIC DNA]</scope>
    <source>
        <tissue evidence="2">Muscle</tissue>
    </source>
</reference>
<protein>
    <submittedName>
        <fullName evidence="2">Uncharacterized protein</fullName>
    </submittedName>
</protein>
<evidence type="ECO:0000313" key="3">
    <source>
        <dbReference type="Proteomes" id="UP000324222"/>
    </source>
</evidence>
<proteinExistence type="predicted"/>
<comment type="caution">
    <text evidence="2">The sequence shown here is derived from an EMBL/GenBank/DDBJ whole genome shotgun (WGS) entry which is preliminary data.</text>
</comment>
<dbReference type="AlphaFoldDB" id="A0A5B7H8T2"/>
<dbReference type="EMBL" id="VSRR010028028">
    <property type="protein sequence ID" value="MPC68560.1"/>
    <property type="molecule type" value="Genomic_DNA"/>
</dbReference>
<dbReference type="Proteomes" id="UP000324222">
    <property type="component" value="Unassembled WGS sequence"/>
</dbReference>
<organism evidence="2 3">
    <name type="scientific">Portunus trituberculatus</name>
    <name type="common">Swimming crab</name>
    <name type="synonym">Neptunus trituberculatus</name>
    <dbReference type="NCBI Taxonomy" id="210409"/>
    <lineage>
        <taxon>Eukaryota</taxon>
        <taxon>Metazoa</taxon>
        <taxon>Ecdysozoa</taxon>
        <taxon>Arthropoda</taxon>
        <taxon>Crustacea</taxon>
        <taxon>Multicrustacea</taxon>
        <taxon>Malacostraca</taxon>
        <taxon>Eumalacostraca</taxon>
        <taxon>Eucarida</taxon>
        <taxon>Decapoda</taxon>
        <taxon>Pleocyemata</taxon>
        <taxon>Brachyura</taxon>
        <taxon>Eubrachyura</taxon>
        <taxon>Portunoidea</taxon>
        <taxon>Portunidae</taxon>
        <taxon>Portuninae</taxon>
        <taxon>Portunus</taxon>
    </lineage>
</organism>
<evidence type="ECO:0000313" key="2">
    <source>
        <dbReference type="EMBL" id="MPC68560.1"/>
    </source>
</evidence>
<gene>
    <name evidence="2" type="ORF">E2C01_062762</name>
</gene>